<dbReference type="Proteomes" id="UP000317122">
    <property type="component" value="Unassembled WGS sequence"/>
</dbReference>
<keyword evidence="1" id="KW-0472">Membrane</keyword>
<proteinExistence type="predicted"/>
<protein>
    <submittedName>
        <fullName evidence="2">Uncharacterized protein</fullName>
    </submittedName>
</protein>
<name>A0A562NWM3_9HYPH</name>
<comment type="caution">
    <text evidence="2">The sequence shown here is derived from an EMBL/GenBank/DDBJ whole genome shotgun (WGS) entry which is preliminary data.</text>
</comment>
<evidence type="ECO:0000313" key="2">
    <source>
        <dbReference type="EMBL" id="TWI36400.1"/>
    </source>
</evidence>
<organism evidence="2 3">
    <name type="scientific">Mesorhizobium tianshanense</name>
    <dbReference type="NCBI Taxonomy" id="39844"/>
    <lineage>
        <taxon>Bacteria</taxon>
        <taxon>Pseudomonadati</taxon>
        <taxon>Pseudomonadota</taxon>
        <taxon>Alphaproteobacteria</taxon>
        <taxon>Hyphomicrobiales</taxon>
        <taxon>Phyllobacteriaceae</taxon>
        <taxon>Mesorhizobium</taxon>
    </lineage>
</organism>
<sequence>MLLEDITHWLGRDGNGLAAAQVVAAFVTALATLALWRVTKVLAVETAALAKMTSRPFVVCSLESSGASAIALNLTLRNTGNATAFDVKLQVTPALPKPDGSQASDQVETNFETSLLPPGQMLPIQGVMGPKVHDKRFKATISWAALPDAKERDTLSYNFEPKDGFRGGWSTKGAHHIAEELEKIRKEIPRRRQ</sequence>
<evidence type="ECO:0000313" key="3">
    <source>
        <dbReference type="Proteomes" id="UP000317122"/>
    </source>
</evidence>
<dbReference type="AlphaFoldDB" id="A0A562NWM3"/>
<accession>A0A562NWM3</accession>
<keyword evidence="3" id="KW-1185">Reference proteome</keyword>
<keyword evidence="1" id="KW-0812">Transmembrane</keyword>
<evidence type="ECO:0000256" key="1">
    <source>
        <dbReference type="SAM" id="Phobius"/>
    </source>
</evidence>
<dbReference type="EMBL" id="VLKT01000016">
    <property type="protein sequence ID" value="TWI36400.1"/>
    <property type="molecule type" value="Genomic_DNA"/>
</dbReference>
<feature type="transmembrane region" description="Helical" evidence="1">
    <location>
        <begin position="16"/>
        <end position="36"/>
    </location>
</feature>
<reference evidence="2 3" key="1">
    <citation type="journal article" date="2015" name="Stand. Genomic Sci.">
        <title>Genomic Encyclopedia of Bacterial and Archaeal Type Strains, Phase III: the genomes of soil and plant-associated and newly described type strains.</title>
        <authorList>
            <person name="Whitman W.B."/>
            <person name="Woyke T."/>
            <person name="Klenk H.P."/>
            <person name="Zhou Y."/>
            <person name="Lilburn T.G."/>
            <person name="Beck B.J."/>
            <person name="De Vos P."/>
            <person name="Vandamme P."/>
            <person name="Eisen J.A."/>
            <person name="Garrity G."/>
            <person name="Hugenholtz P."/>
            <person name="Kyrpides N.C."/>
        </authorList>
    </citation>
    <scope>NUCLEOTIDE SEQUENCE [LARGE SCALE GENOMIC DNA]</scope>
    <source>
        <strain evidence="2 3">CGMCC 1.2546</strain>
    </source>
</reference>
<gene>
    <name evidence="2" type="ORF">IQ26_02913</name>
</gene>
<keyword evidence="1" id="KW-1133">Transmembrane helix</keyword>